<dbReference type="EMBL" id="JASWJB010000395">
    <property type="protein sequence ID" value="KAK2590794.1"/>
    <property type="molecule type" value="Genomic_DNA"/>
</dbReference>
<feature type="region of interest" description="Disordered" evidence="1">
    <location>
        <begin position="707"/>
        <end position="755"/>
    </location>
</feature>
<sequence>MVGVVLLTTLTTTVAILLGKFPGTYGYVLDHSCDNYKSMLLPMLTSAFDLAKGAQRLLDDLPAEQQRGPSWAPEFLAKRMLVQSIMNEIMPNGRADPSNPAWKHVMAVLKKVLAYDKKGNGSPEEPPSLRPPPKDKSDLPYQQPDWGLYANYKSDDLVIFCNQNRFAVDQNCAGNPESDGLCDRTIKRGRQKHENFKLCSESSIPLEAYTTVFIDDKNLVTQIDLCTPWLATMARQKVQVVEDSRQLLCKPPTEYDEWFDSRSHEVPIDLAMDGDGVIFHELTHAIGGKESTAHIETHPGNYWGGVSSLRYGGATKNADSYVYLGIGARLISPKGGQQSMAILADGQVQRLVGIGMGHKRDALPESNCVFTPPQGPPATVTAAHRQTMKGNTICMWTVGSSPSESGRKEGLGQGTKTTKAVPATTSLTTTTHSTHTTVTSPSTTTAAAMTSIVMMSDGHPITVTFQATRTEPTKATSTSGDHIGGATMWWKWVSPTKPKPKPGCEIPFLCPDKDWAPPGIVTYDGKPPPKAFPPGPPPINVPDTNKDKDNNKETHTTCSKTTKTACDSTKVIFKPPKATTWSTITTKPTSCRTETACSPTIKPTMIITTMSCPVETATTCHSITRTMTIAGKAYTSLFPSCQTATGCIPTFTTASTSTTTANKVHPKVFTHSLNKDWMNIQNSVFKALKEATIEDVTWTPQKTDVVTSETKKMATETAASPRTGSHHNLTASHTTSGGAKTTISKDPTKTETVSTIRKPVSTTKTTAMGGSSSQLIKTTASKSSTTTAKQITTHSTTARPDKGPLCVPALGVDRMYFCACSSGTIYVKMPIISGASGGKLCAYTAFTTAPPQPKATTTQEPHTLKDQWGDTVKCSPWSTTHMGLGQPITICNGPMQVVTWAAATASPSCIGETKKKHLDRNKAADIIENRFCPDAVTAMAAQSDGTKGITRQYNNGDPDDMEISIIWERGFDVTVTKDDRVKSLRDDILDHCDPSTRGDTFGKNWFNWKAGGTLRRGPISYSLKPLHTREQPQTGGGGGHGRPQHNVKLNEELGHKGVRVTTRRTNSFYRRRKVTT</sequence>
<evidence type="ECO:0000256" key="2">
    <source>
        <dbReference type="SAM" id="SignalP"/>
    </source>
</evidence>
<keyword evidence="4" id="KW-1185">Reference proteome</keyword>
<gene>
    <name evidence="3" type="ORF">QQS21_011515</name>
</gene>
<protein>
    <recommendedName>
        <fullName evidence="5">Lysine-specific metallo-endopeptidase domain-containing protein</fullName>
    </recommendedName>
</protein>
<proteinExistence type="predicted"/>
<feature type="compositionally biased region" description="Basic and acidic residues" evidence="1">
    <location>
        <begin position="544"/>
        <end position="555"/>
    </location>
</feature>
<evidence type="ECO:0000256" key="1">
    <source>
        <dbReference type="SAM" id="MobiDB-lite"/>
    </source>
</evidence>
<keyword evidence="2" id="KW-0732">Signal</keyword>
<feature type="signal peptide" evidence="2">
    <location>
        <begin position="1"/>
        <end position="26"/>
    </location>
</feature>
<comment type="caution">
    <text evidence="3">The sequence shown here is derived from an EMBL/GenBank/DDBJ whole genome shotgun (WGS) entry which is preliminary data.</text>
</comment>
<dbReference type="AlphaFoldDB" id="A0AAJ0CFR6"/>
<feature type="region of interest" description="Disordered" evidence="1">
    <location>
        <begin position="117"/>
        <end position="141"/>
    </location>
</feature>
<dbReference type="Proteomes" id="UP001251528">
    <property type="component" value="Unassembled WGS sequence"/>
</dbReference>
<feature type="compositionally biased region" description="Pro residues" evidence="1">
    <location>
        <begin position="529"/>
        <end position="540"/>
    </location>
</feature>
<feature type="region of interest" description="Disordered" evidence="1">
    <location>
        <begin position="1027"/>
        <end position="1046"/>
    </location>
</feature>
<accession>A0AAJ0CFR6</accession>
<dbReference type="Pfam" id="PF18647">
    <property type="entry name" value="Fungal_lectin_2"/>
    <property type="match status" value="1"/>
</dbReference>
<feature type="region of interest" description="Disordered" evidence="1">
    <location>
        <begin position="529"/>
        <end position="556"/>
    </location>
</feature>
<evidence type="ECO:0008006" key="5">
    <source>
        <dbReference type="Google" id="ProtNLM"/>
    </source>
</evidence>
<reference evidence="3" key="1">
    <citation type="submission" date="2023-06" db="EMBL/GenBank/DDBJ databases">
        <title>Conoideocrella luteorostrata (Hypocreales: Clavicipitaceae), a potential biocontrol fungus for elongate hemlock scale in United States Christmas tree production areas.</title>
        <authorList>
            <person name="Barrett H."/>
            <person name="Lovett B."/>
            <person name="Macias A.M."/>
            <person name="Stajich J.E."/>
            <person name="Kasson M.T."/>
        </authorList>
    </citation>
    <scope>NUCLEOTIDE SEQUENCE</scope>
    <source>
        <strain evidence="3">ARSEF 14590</strain>
    </source>
</reference>
<organism evidence="3 4">
    <name type="scientific">Conoideocrella luteorostrata</name>
    <dbReference type="NCBI Taxonomy" id="1105319"/>
    <lineage>
        <taxon>Eukaryota</taxon>
        <taxon>Fungi</taxon>
        <taxon>Dikarya</taxon>
        <taxon>Ascomycota</taxon>
        <taxon>Pezizomycotina</taxon>
        <taxon>Sordariomycetes</taxon>
        <taxon>Hypocreomycetidae</taxon>
        <taxon>Hypocreales</taxon>
        <taxon>Clavicipitaceae</taxon>
        <taxon>Conoideocrella</taxon>
    </lineage>
</organism>
<feature type="chain" id="PRO_5042501117" description="Lysine-specific metallo-endopeptidase domain-containing protein" evidence="2">
    <location>
        <begin position="27"/>
        <end position="1076"/>
    </location>
</feature>
<evidence type="ECO:0000313" key="3">
    <source>
        <dbReference type="EMBL" id="KAK2590794.1"/>
    </source>
</evidence>
<feature type="region of interest" description="Disordered" evidence="1">
    <location>
        <begin position="399"/>
        <end position="418"/>
    </location>
</feature>
<feature type="compositionally biased region" description="Polar residues" evidence="1">
    <location>
        <begin position="717"/>
        <end position="755"/>
    </location>
</feature>
<evidence type="ECO:0000313" key="4">
    <source>
        <dbReference type="Proteomes" id="UP001251528"/>
    </source>
</evidence>
<name>A0AAJ0CFR6_9HYPO</name>